<evidence type="ECO:0000256" key="1">
    <source>
        <dbReference type="ARBA" id="ARBA00001946"/>
    </source>
</evidence>
<keyword evidence="6" id="KW-1185">Reference proteome</keyword>
<proteinExistence type="predicted"/>
<comment type="cofactor">
    <cofactor evidence="1">
        <name>Mg(2+)</name>
        <dbReference type="ChEBI" id="CHEBI:18420"/>
    </cofactor>
</comment>
<organism evidence="5 6">
    <name type="scientific">Accumulibacter regalis</name>
    <dbReference type="NCBI Taxonomy" id="522306"/>
    <lineage>
        <taxon>Bacteria</taxon>
        <taxon>Pseudomonadati</taxon>
        <taxon>Pseudomonadota</taxon>
        <taxon>Betaproteobacteria</taxon>
        <taxon>Candidatus Accumulibacter</taxon>
    </lineage>
</organism>
<feature type="domain" description="Nudix hydrolase" evidence="4">
    <location>
        <begin position="6"/>
        <end position="141"/>
    </location>
</feature>
<evidence type="ECO:0000313" key="6">
    <source>
        <dbReference type="Proteomes" id="UP000022141"/>
    </source>
</evidence>
<protein>
    <submittedName>
        <fullName evidence="5">Nucleoside triphosphatase NudI</fullName>
    </submittedName>
</protein>
<keyword evidence="2" id="KW-0378">Hydrolase</keyword>
<evidence type="ECO:0000256" key="2">
    <source>
        <dbReference type="ARBA" id="ARBA00022801"/>
    </source>
</evidence>
<dbReference type="SUPFAM" id="SSF55811">
    <property type="entry name" value="Nudix"/>
    <property type="match status" value="1"/>
</dbReference>
<dbReference type="PANTHER" id="PTHR43046">
    <property type="entry name" value="GDP-MANNOSE MANNOSYL HYDROLASE"/>
    <property type="match status" value="1"/>
</dbReference>
<dbReference type="EMBL" id="JEMY01000011">
    <property type="protein sequence ID" value="EXI89978.1"/>
    <property type="molecule type" value="Genomic_DNA"/>
</dbReference>
<keyword evidence="3" id="KW-0460">Magnesium</keyword>
<dbReference type="GO" id="GO:0016787">
    <property type="term" value="F:hydrolase activity"/>
    <property type="evidence" value="ECO:0007669"/>
    <property type="project" value="UniProtKB-KW"/>
</dbReference>
<dbReference type="InterPro" id="IPR020084">
    <property type="entry name" value="NUDIX_hydrolase_CS"/>
</dbReference>
<dbReference type="AlphaFoldDB" id="A0A011P503"/>
<dbReference type="STRING" id="1454004.AW11_01160"/>
<dbReference type="InterPro" id="IPR000086">
    <property type="entry name" value="NUDIX_hydrolase_dom"/>
</dbReference>
<name>A0A011P503_ACCRE</name>
<dbReference type="InterPro" id="IPR015797">
    <property type="entry name" value="NUDIX_hydrolase-like_dom_sf"/>
</dbReference>
<dbReference type="PANTHER" id="PTHR43046:SF12">
    <property type="entry name" value="GDP-MANNOSE MANNOSYL HYDROLASE"/>
    <property type="match status" value="1"/>
</dbReference>
<comment type="caution">
    <text evidence="5">The sequence shown here is derived from an EMBL/GenBank/DDBJ whole genome shotgun (WGS) entry which is preliminary data.</text>
</comment>
<dbReference type="Pfam" id="PF00293">
    <property type="entry name" value="NUDIX"/>
    <property type="match status" value="1"/>
</dbReference>
<gene>
    <name evidence="5" type="ORF">AW11_01160</name>
</gene>
<evidence type="ECO:0000256" key="3">
    <source>
        <dbReference type="ARBA" id="ARBA00022842"/>
    </source>
</evidence>
<dbReference type="PROSITE" id="PS51462">
    <property type="entry name" value="NUDIX"/>
    <property type="match status" value="1"/>
</dbReference>
<dbReference type="Proteomes" id="UP000022141">
    <property type="component" value="Unassembled WGS sequence"/>
</dbReference>
<evidence type="ECO:0000313" key="5">
    <source>
        <dbReference type="EMBL" id="EXI89978.1"/>
    </source>
</evidence>
<dbReference type="PROSITE" id="PS00893">
    <property type="entry name" value="NUDIX_BOX"/>
    <property type="match status" value="1"/>
</dbReference>
<dbReference type="Gene3D" id="3.90.79.10">
    <property type="entry name" value="Nucleoside Triphosphate Pyrophosphohydrolase"/>
    <property type="match status" value="1"/>
</dbReference>
<reference evidence="5" key="1">
    <citation type="submission" date="2014-02" db="EMBL/GenBank/DDBJ databases">
        <title>Expanding our view of genomic diversity in Candidatus Accumulibacter clades.</title>
        <authorList>
            <person name="Skennerton C.T."/>
            <person name="Barr J.J."/>
            <person name="Slater F.R."/>
            <person name="Bond P.L."/>
            <person name="Tyson G.W."/>
        </authorList>
    </citation>
    <scope>NUCLEOTIDE SEQUENCE [LARGE SCALE GENOMIC DNA]</scope>
</reference>
<dbReference type="eggNOG" id="COG1051">
    <property type="taxonomic scope" value="Bacteria"/>
</dbReference>
<sequence length="162" mass="18353">MNDVGRCMFGVGALLQFEESSEILLLKRAPAHSNFNRDKWELVFGRKAQFEPILAGLDREIREELGPVKYEVVRTLRMWHFFRGERTAENEIIGVTFWCRTSQRDFTLGDEHTELRWVAPDQALELITVEGIREDVSAFASRGTPGGGALLLSTLDGKLVSL</sequence>
<evidence type="ECO:0000259" key="4">
    <source>
        <dbReference type="PROSITE" id="PS51462"/>
    </source>
</evidence>
<accession>A0A011P503</accession>